<feature type="transmembrane region" description="Helical" evidence="3">
    <location>
        <begin position="131"/>
        <end position="151"/>
    </location>
</feature>
<proteinExistence type="inferred from homology"/>
<dbReference type="Pfam" id="PF01066">
    <property type="entry name" value="CDP-OH_P_transf"/>
    <property type="match status" value="1"/>
</dbReference>
<gene>
    <name evidence="4" type="ORF">NEF87_001411</name>
</gene>
<feature type="transmembrane region" description="Helical" evidence="3">
    <location>
        <begin position="204"/>
        <end position="227"/>
    </location>
</feature>
<keyword evidence="5" id="KW-1185">Reference proteome</keyword>
<protein>
    <recommendedName>
        <fullName evidence="6">CDP-alcohol phosphatidyltransferase family protein</fullName>
    </recommendedName>
</protein>
<feature type="transmembrane region" description="Helical" evidence="3">
    <location>
        <begin position="172"/>
        <end position="192"/>
    </location>
</feature>
<evidence type="ECO:0000256" key="2">
    <source>
        <dbReference type="RuleBase" id="RU003750"/>
    </source>
</evidence>
<evidence type="ECO:0000256" key="3">
    <source>
        <dbReference type="SAM" id="Phobius"/>
    </source>
</evidence>
<feature type="transmembrane region" description="Helical" evidence="3">
    <location>
        <begin position="65"/>
        <end position="88"/>
    </location>
</feature>
<evidence type="ECO:0000256" key="1">
    <source>
        <dbReference type="ARBA" id="ARBA00022679"/>
    </source>
</evidence>
<dbReference type="Gene3D" id="1.20.120.1760">
    <property type="match status" value="1"/>
</dbReference>
<organism evidence="4 5">
    <name type="scientific">Candidatus Lokiarchaeum ossiferum</name>
    <dbReference type="NCBI Taxonomy" id="2951803"/>
    <lineage>
        <taxon>Archaea</taxon>
        <taxon>Promethearchaeati</taxon>
        <taxon>Promethearchaeota</taxon>
        <taxon>Promethearchaeia</taxon>
        <taxon>Promethearchaeales</taxon>
        <taxon>Promethearchaeaceae</taxon>
        <taxon>Candidatus Lokiarchaeum</taxon>
    </lineage>
</organism>
<comment type="similarity">
    <text evidence="2">Belongs to the CDP-alcohol phosphatidyltransferase class-I family.</text>
</comment>
<dbReference type="InterPro" id="IPR000462">
    <property type="entry name" value="CDP-OH_P_trans"/>
</dbReference>
<evidence type="ECO:0008006" key="6">
    <source>
        <dbReference type="Google" id="ProtNLM"/>
    </source>
</evidence>
<keyword evidence="1 2" id="KW-0808">Transferase</keyword>
<dbReference type="InterPro" id="IPR048254">
    <property type="entry name" value="CDP_ALCOHOL_P_TRANSF_CS"/>
</dbReference>
<keyword evidence="3" id="KW-0472">Membrane</keyword>
<reference evidence="4" key="1">
    <citation type="submission" date="2022-09" db="EMBL/GenBank/DDBJ databases">
        <title>Actin cytoskeleton and complex cell architecture in an #Asgard archaeon.</title>
        <authorList>
            <person name="Ponce Toledo R.I."/>
            <person name="Schleper C."/>
            <person name="Rodrigues Oliveira T."/>
            <person name="Wollweber F."/>
            <person name="Xu J."/>
            <person name="Rittmann S."/>
            <person name="Klingl A."/>
            <person name="Pilhofer M."/>
        </authorList>
    </citation>
    <scope>NUCLEOTIDE SEQUENCE</scope>
    <source>
        <strain evidence="4">B-35</strain>
    </source>
</reference>
<accession>A0ABY6HNY1</accession>
<keyword evidence="3" id="KW-1133">Transmembrane helix</keyword>
<keyword evidence="3" id="KW-0812">Transmembrane</keyword>
<name>A0ABY6HNY1_9ARCH</name>
<dbReference type="PROSITE" id="PS00379">
    <property type="entry name" value="CDP_ALCOHOL_P_TRANSF"/>
    <property type="match status" value="1"/>
</dbReference>
<feature type="transmembrane region" description="Helical" evidence="3">
    <location>
        <begin position="33"/>
        <end position="53"/>
    </location>
</feature>
<dbReference type="InterPro" id="IPR043130">
    <property type="entry name" value="CDP-OH_PTrfase_TM_dom"/>
</dbReference>
<dbReference type="EMBL" id="CP104013">
    <property type="protein sequence ID" value="UYP45126.1"/>
    <property type="molecule type" value="Genomic_DNA"/>
</dbReference>
<evidence type="ECO:0000313" key="4">
    <source>
        <dbReference type="EMBL" id="UYP45126.1"/>
    </source>
</evidence>
<dbReference type="Proteomes" id="UP001208689">
    <property type="component" value="Chromosome"/>
</dbReference>
<evidence type="ECO:0000313" key="5">
    <source>
        <dbReference type="Proteomes" id="UP001208689"/>
    </source>
</evidence>
<sequence length="250" mass="28667">MVLNNYRHLLPKFINGPVNFCAKHKITPNMISFLGFLDSVAAAVALALPTIFMYNYSPITANFNWWWACIPGWLFFFTGYIDVIDGAVARKIGKSSNFGAFLDSTLDRISDAVVVLGFMLSGMLWPENTLVNNMLGFTTLIIVLMISYTRSRAELEGVVMKGIGFMERAERWFFILFSIIIEWIAFAIQVQFMDIDPANVFHIFPYLHILYTVLCFQTLWSRVSWAFKWLNNKMPEKVAKILAKQETLAK</sequence>